<dbReference type="Gene3D" id="3.40.50.300">
    <property type="entry name" value="P-loop containing nucleotide triphosphate hydrolases"/>
    <property type="match status" value="2"/>
</dbReference>
<dbReference type="Pfam" id="PF17871">
    <property type="entry name" value="AAA_lid_9"/>
    <property type="match status" value="1"/>
</dbReference>
<dbReference type="GO" id="GO:0034605">
    <property type="term" value="P:cellular response to heat"/>
    <property type="evidence" value="ECO:0007669"/>
    <property type="project" value="TreeGrafter"/>
</dbReference>
<dbReference type="InterPro" id="IPR027417">
    <property type="entry name" value="P-loop_NTPase"/>
</dbReference>
<evidence type="ECO:0000259" key="6">
    <source>
        <dbReference type="SMART" id="SM01086"/>
    </source>
</evidence>
<name>K8ZAP7_9ENTE</name>
<keyword evidence="1" id="KW-0547">Nucleotide-binding</keyword>
<sequence length="818" mass="93480">MDFDQSIQEIILKASELAMKHRCEYISSLDLLRALVEVNLDVQQVFKELNINEEEFFSFLDKKQVTGEFPVDKEAVLSRISQEALFLAKQESVHYQFKETEPLFILFGFLHLTDTMVYQVLTKFAPKYGWFDAIHVQLLRRNEGNREQLLEYTPDLHPMDEDEEEFEDEFFAEPMPLETKELDQVSRNLTELARNGKLDPVIGRDEEIDRVLQILARRTKNNPLLLGDPGVGKTAIAEGIALRIANKEVPVEFQNKEIIQLDIANVVAGTRFRGDFEERMKKIMAEVEANPQIILFIDEIHMLMHAGSSEGSVDASNILKPALARGEIQILGATTFEEYQEKIEKDRAFARRFALVKLSEPTASETLTILEGLQGRYEAYHHLHFTKEALEAAVDLSDRYLTDRHFPDKAIDLLDEAAAKKRVIDRDYSFHEDQKASFDSFLEQQTEAMKKKDFVRAKELQDEMDSIKEELSSYEKDRQTKEIITKEDIAQVVSQWTGVPVTEVEQSEGQRLLHLEEELEKRVIGQKEACQVVARSIRRARSGLASSNRPIGSFLFLGPTGVGKTELAKTLARTLFGDEKQMIRIDMSEFMSKENVSRLIGSAPGYVGYESGGQLTEKVRQKPYSVLLFDEVEKAHPDVFNVMLQILDDGYVTDAKGRKVDFTNTVIIMTSNIGANEVRDQKRVGFGQSAELAQKERESIMQNALKEHFRPEFLNRIDDTIIFHNLAQKDIEAIAKLFVSDVKERVEKLGIELKVSHAVYEQLAKAGFDEEYGARPLRRVVIKEVEDRLADALLSKEFVAGDVVQFGVRQGKYYMKKK</sequence>
<dbReference type="InterPro" id="IPR050130">
    <property type="entry name" value="ClpA_ClpB"/>
</dbReference>
<gene>
    <name evidence="7" type="ORF">C683_1058</name>
</gene>
<evidence type="ECO:0000256" key="4">
    <source>
        <dbReference type="SAM" id="Coils"/>
    </source>
</evidence>
<dbReference type="AlphaFoldDB" id="K8ZAP7"/>
<dbReference type="GO" id="GO:0005524">
    <property type="term" value="F:ATP binding"/>
    <property type="evidence" value="ECO:0007669"/>
    <property type="project" value="UniProtKB-KW"/>
</dbReference>
<comment type="caution">
    <text evidence="7">The sequence shown here is derived from an EMBL/GenBank/DDBJ whole genome shotgun (WGS) entry which is preliminary data.</text>
</comment>
<dbReference type="CDD" id="cd19499">
    <property type="entry name" value="RecA-like_ClpB_Hsp104-like"/>
    <property type="match status" value="1"/>
</dbReference>
<dbReference type="InterPro" id="IPR019489">
    <property type="entry name" value="Clp_ATPase_C"/>
</dbReference>
<organism evidence="7 8">
    <name type="scientific">Catellicoccus marimammalium M35/04/3</name>
    <dbReference type="NCBI Taxonomy" id="1234409"/>
    <lineage>
        <taxon>Bacteria</taxon>
        <taxon>Bacillati</taxon>
        <taxon>Bacillota</taxon>
        <taxon>Bacilli</taxon>
        <taxon>Lactobacillales</taxon>
        <taxon>Enterococcaceae</taxon>
        <taxon>Catellicoccus</taxon>
    </lineage>
</organism>
<dbReference type="InterPro" id="IPR001270">
    <property type="entry name" value="ClpA/B"/>
</dbReference>
<dbReference type="CDD" id="cd00009">
    <property type="entry name" value="AAA"/>
    <property type="match status" value="1"/>
</dbReference>
<feature type="domain" description="AAA+ ATPase" evidence="5">
    <location>
        <begin position="550"/>
        <end position="690"/>
    </location>
</feature>
<dbReference type="STRING" id="1234409.C683_1058"/>
<dbReference type="SMART" id="SM01086">
    <property type="entry name" value="ClpB_D2-small"/>
    <property type="match status" value="1"/>
</dbReference>
<dbReference type="SMART" id="SM00382">
    <property type="entry name" value="AAA"/>
    <property type="match status" value="2"/>
</dbReference>
<dbReference type="PRINTS" id="PR00300">
    <property type="entry name" value="CLPPROTEASEA"/>
</dbReference>
<dbReference type="Gene3D" id="1.10.8.60">
    <property type="match status" value="2"/>
</dbReference>
<dbReference type="Pfam" id="PF00004">
    <property type="entry name" value="AAA"/>
    <property type="match status" value="1"/>
</dbReference>
<proteinExistence type="predicted"/>
<dbReference type="InterPro" id="IPR018368">
    <property type="entry name" value="ClpA/B_CS1"/>
</dbReference>
<protein>
    <submittedName>
        <fullName evidence="7">ClpB protein</fullName>
    </submittedName>
</protein>
<keyword evidence="4" id="KW-0175">Coiled coil</keyword>
<dbReference type="Pfam" id="PF10431">
    <property type="entry name" value="ClpB_D2-small"/>
    <property type="match status" value="1"/>
</dbReference>
<evidence type="ECO:0000259" key="5">
    <source>
        <dbReference type="SMART" id="SM00382"/>
    </source>
</evidence>
<dbReference type="PROSITE" id="PS00870">
    <property type="entry name" value="CLPAB_1"/>
    <property type="match status" value="1"/>
</dbReference>
<keyword evidence="8" id="KW-1185">Reference proteome</keyword>
<evidence type="ECO:0000256" key="1">
    <source>
        <dbReference type="ARBA" id="ARBA00022741"/>
    </source>
</evidence>
<dbReference type="EMBL" id="AMYT01000021">
    <property type="protein sequence ID" value="EKU27062.1"/>
    <property type="molecule type" value="Genomic_DNA"/>
</dbReference>
<dbReference type="eggNOG" id="COG0542">
    <property type="taxonomic scope" value="Bacteria"/>
</dbReference>
<dbReference type="InterPro" id="IPR003959">
    <property type="entry name" value="ATPase_AAA_core"/>
</dbReference>
<dbReference type="OrthoDB" id="9803641at2"/>
<dbReference type="GO" id="GO:0005737">
    <property type="term" value="C:cytoplasm"/>
    <property type="evidence" value="ECO:0007669"/>
    <property type="project" value="TreeGrafter"/>
</dbReference>
<dbReference type="RefSeq" id="WP_009491727.1">
    <property type="nucleotide sequence ID" value="NZ_AMYT01000021.1"/>
</dbReference>
<dbReference type="PANTHER" id="PTHR11638:SF175">
    <property type="entry name" value="ATP-DEPENDENT CLP PROTEASE, ATP-BINDING SUBUNIT CLPC"/>
    <property type="match status" value="1"/>
</dbReference>
<evidence type="ECO:0000313" key="8">
    <source>
        <dbReference type="Proteomes" id="UP000016057"/>
    </source>
</evidence>
<dbReference type="InterPro" id="IPR003593">
    <property type="entry name" value="AAA+_ATPase"/>
</dbReference>
<evidence type="ECO:0000256" key="3">
    <source>
        <dbReference type="ARBA" id="ARBA00023186"/>
    </source>
</evidence>
<evidence type="ECO:0000256" key="2">
    <source>
        <dbReference type="ARBA" id="ARBA00022840"/>
    </source>
</evidence>
<keyword evidence="2" id="KW-0067">ATP-binding</keyword>
<dbReference type="SUPFAM" id="SSF52540">
    <property type="entry name" value="P-loop containing nucleoside triphosphate hydrolases"/>
    <property type="match status" value="2"/>
</dbReference>
<dbReference type="Proteomes" id="UP000016057">
    <property type="component" value="Unassembled WGS sequence"/>
</dbReference>
<dbReference type="InterPro" id="IPR036628">
    <property type="entry name" value="Clp_N_dom_sf"/>
</dbReference>
<dbReference type="PANTHER" id="PTHR11638">
    <property type="entry name" value="ATP-DEPENDENT CLP PROTEASE"/>
    <property type="match status" value="1"/>
</dbReference>
<feature type="domain" description="Clp ATPase C-terminal" evidence="6">
    <location>
        <begin position="726"/>
        <end position="815"/>
    </location>
</feature>
<reference evidence="7 8" key="1">
    <citation type="journal article" date="2013" name="Genome Announc.">
        <title>Draft Genome Sequence of Catellicoccus marimammalium, a Novel Species Commonly Found in Gull Feces.</title>
        <authorList>
            <person name="Weigand M.R."/>
            <person name="Ryu H."/>
            <person name="Bozcek L."/>
            <person name="Konstantinidis K.T."/>
            <person name="Santo Domingo J.W."/>
        </authorList>
    </citation>
    <scope>NUCLEOTIDE SEQUENCE [LARGE SCALE GENOMIC DNA]</scope>
    <source>
        <strain evidence="7 8">M35/04/3</strain>
    </source>
</reference>
<dbReference type="FunFam" id="3.40.50.300:FF:000025">
    <property type="entry name" value="ATP-dependent Clp protease subunit"/>
    <property type="match status" value="1"/>
</dbReference>
<evidence type="ECO:0000313" key="7">
    <source>
        <dbReference type="EMBL" id="EKU27062.1"/>
    </source>
</evidence>
<dbReference type="InterPro" id="IPR041546">
    <property type="entry name" value="ClpA/ClpB_AAA_lid"/>
</dbReference>
<feature type="domain" description="AAA+ ATPase" evidence="5">
    <location>
        <begin position="219"/>
        <end position="359"/>
    </location>
</feature>
<feature type="coiled-coil region" evidence="4">
    <location>
        <begin position="450"/>
        <end position="477"/>
    </location>
</feature>
<dbReference type="Pfam" id="PF07724">
    <property type="entry name" value="AAA_2"/>
    <property type="match status" value="1"/>
</dbReference>
<dbReference type="Gene3D" id="4.10.860.10">
    <property type="entry name" value="UVR domain"/>
    <property type="match status" value="1"/>
</dbReference>
<dbReference type="GO" id="GO:0016887">
    <property type="term" value="F:ATP hydrolysis activity"/>
    <property type="evidence" value="ECO:0007669"/>
    <property type="project" value="InterPro"/>
</dbReference>
<keyword evidence="3" id="KW-0143">Chaperone</keyword>
<dbReference type="Gene3D" id="1.10.1780.10">
    <property type="entry name" value="Clp, N-terminal domain"/>
    <property type="match status" value="1"/>
</dbReference>
<accession>K8ZAP7</accession>
<dbReference type="PATRIC" id="fig|1234409.3.peg.1010"/>